<accession>A0A9P0CC58</accession>
<dbReference type="InterPro" id="IPR027417">
    <property type="entry name" value="P-loop_NTPase"/>
</dbReference>
<dbReference type="AlphaFoldDB" id="A0A9P0CC58"/>
<dbReference type="PANTHER" id="PTHR42961:SF2">
    <property type="entry name" value="IRON-SULFUR PROTEIN NUBPL"/>
    <property type="match status" value="1"/>
</dbReference>
<dbReference type="GO" id="GO:0016226">
    <property type="term" value="P:iron-sulfur cluster assembly"/>
    <property type="evidence" value="ECO:0007669"/>
    <property type="project" value="InterPro"/>
</dbReference>
<dbReference type="GO" id="GO:0005739">
    <property type="term" value="C:mitochondrion"/>
    <property type="evidence" value="ECO:0007669"/>
    <property type="project" value="TreeGrafter"/>
</dbReference>
<dbReference type="GO" id="GO:0140663">
    <property type="term" value="F:ATP-dependent FeS chaperone activity"/>
    <property type="evidence" value="ECO:0007669"/>
    <property type="project" value="InterPro"/>
</dbReference>
<keyword evidence="1" id="KW-0004">4Fe-4S</keyword>
<dbReference type="Proteomes" id="UP001153636">
    <property type="component" value="Chromosome 10"/>
</dbReference>
<dbReference type="FunFam" id="3.40.50.300:FF:001278">
    <property type="entry name" value="Iron-sulfur cluster carrier protein"/>
    <property type="match status" value="1"/>
</dbReference>
<evidence type="ECO:0000256" key="1">
    <source>
        <dbReference type="ARBA" id="ARBA00022485"/>
    </source>
</evidence>
<organism evidence="8 9">
    <name type="scientific">Psylliodes chrysocephalus</name>
    <dbReference type="NCBI Taxonomy" id="3402493"/>
    <lineage>
        <taxon>Eukaryota</taxon>
        <taxon>Metazoa</taxon>
        <taxon>Ecdysozoa</taxon>
        <taxon>Arthropoda</taxon>
        <taxon>Hexapoda</taxon>
        <taxon>Insecta</taxon>
        <taxon>Pterygota</taxon>
        <taxon>Neoptera</taxon>
        <taxon>Endopterygota</taxon>
        <taxon>Coleoptera</taxon>
        <taxon>Polyphaga</taxon>
        <taxon>Cucujiformia</taxon>
        <taxon>Chrysomeloidea</taxon>
        <taxon>Chrysomelidae</taxon>
        <taxon>Galerucinae</taxon>
        <taxon>Alticini</taxon>
        <taxon>Psylliodes</taxon>
    </lineage>
</organism>
<dbReference type="OrthoDB" id="1741334at2759"/>
<reference evidence="8" key="1">
    <citation type="submission" date="2022-01" db="EMBL/GenBank/DDBJ databases">
        <authorList>
            <person name="King R."/>
        </authorList>
    </citation>
    <scope>NUCLEOTIDE SEQUENCE</scope>
</reference>
<evidence type="ECO:0000256" key="6">
    <source>
        <dbReference type="ARBA" id="ARBA00023014"/>
    </source>
</evidence>
<sequence length="321" mass="34909">MTMFRSFQKFRLISNTPNVAQFTECLSTQKTASDLEKRREELMKRGLPKKKAIDGVKNIILVCSGKGGVGKSTVSVNLATALKLTNPNKEVGLLDTDCFGPSIPIMMNLSSKPYVTEEKKLTPLMNYGIKCMSIGFLVEKDAPIIWRGLKVMQGLETLTKHVSWGNIDYLVVDTPPGTGDTLLSLVQNLPITGVLLVTTPQSAALEVTKRGAGIFKIMNIPVIGLIENMAYINCPSCSTKIDIYGSGTTQLAKDLECDLLGSFPLDPCISESTDKGTPIAVENISSDLSKVYQAIAKKVMHFIDKNPIVATSTKDGEEDNK</sequence>
<keyword evidence="3" id="KW-0547">Nucleotide-binding</keyword>
<evidence type="ECO:0000256" key="3">
    <source>
        <dbReference type="ARBA" id="ARBA00022741"/>
    </source>
</evidence>
<dbReference type="PANTHER" id="PTHR42961">
    <property type="entry name" value="IRON-SULFUR PROTEIN NUBPL"/>
    <property type="match status" value="1"/>
</dbReference>
<dbReference type="InterPro" id="IPR044304">
    <property type="entry name" value="NUBPL-like"/>
</dbReference>
<keyword evidence="4" id="KW-0067">ATP-binding</keyword>
<keyword evidence="2" id="KW-0479">Metal-binding</keyword>
<dbReference type="Pfam" id="PF10609">
    <property type="entry name" value="ParA"/>
    <property type="match status" value="1"/>
</dbReference>
<dbReference type="InterPro" id="IPR000808">
    <property type="entry name" value="Mrp-like_CS"/>
</dbReference>
<dbReference type="GO" id="GO:0005524">
    <property type="term" value="F:ATP binding"/>
    <property type="evidence" value="ECO:0007669"/>
    <property type="project" value="UniProtKB-KW"/>
</dbReference>
<dbReference type="SUPFAM" id="SSF52540">
    <property type="entry name" value="P-loop containing nucleoside triphosphate hydrolases"/>
    <property type="match status" value="1"/>
</dbReference>
<dbReference type="GO" id="GO:0051539">
    <property type="term" value="F:4 iron, 4 sulfur cluster binding"/>
    <property type="evidence" value="ECO:0007669"/>
    <property type="project" value="UniProtKB-KW"/>
</dbReference>
<name>A0A9P0CC58_9CUCU</name>
<dbReference type="CDD" id="cd02037">
    <property type="entry name" value="Mrp_NBP35"/>
    <property type="match status" value="1"/>
</dbReference>
<evidence type="ECO:0000256" key="5">
    <source>
        <dbReference type="ARBA" id="ARBA00023004"/>
    </source>
</evidence>
<evidence type="ECO:0000256" key="2">
    <source>
        <dbReference type="ARBA" id="ARBA00022723"/>
    </source>
</evidence>
<dbReference type="EMBL" id="OV651822">
    <property type="protein sequence ID" value="CAH1100842.1"/>
    <property type="molecule type" value="Genomic_DNA"/>
</dbReference>
<gene>
    <name evidence="8" type="ORF">PSYICH_LOCUS1525</name>
</gene>
<dbReference type="GO" id="GO:0046872">
    <property type="term" value="F:metal ion binding"/>
    <property type="evidence" value="ECO:0007669"/>
    <property type="project" value="UniProtKB-KW"/>
</dbReference>
<comment type="similarity">
    <text evidence="7">Belongs to the Mrp/NBP35 ATP-binding proteins family.</text>
</comment>
<evidence type="ECO:0000313" key="9">
    <source>
        <dbReference type="Proteomes" id="UP001153636"/>
    </source>
</evidence>
<evidence type="ECO:0000313" key="8">
    <source>
        <dbReference type="EMBL" id="CAH1100842.1"/>
    </source>
</evidence>
<dbReference type="InterPro" id="IPR033756">
    <property type="entry name" value="YlxH/NBP35"/>
</dbReference>
<evidence type="ECO:0000256" key="4">
    <source>
        <dbReference type="ARBA" id="ARBA00022840"/>
    </source>
</evidence>
<dbReference type="Gene3D" id="3.40.50.300">
    <property type="entry name" value="P-loop containing nucleotide triphosphate hydrolases"/>
    <property type="match status" value="1"/>
</dbReference>
<evidence type="ECO:0000256" key="7">
    <source>
        <dbReference type="ARBA" id="ARBA00024036"/>
    </source>
</evidence>
<dbReference type="GO" id="GO:0032981">
    <property type="term" value="P:mitochondrial respiratory chain complex I assembly"/>
    <property type="evidence" value="ECO:0007669"/>
    <property type="project" value="TreeGrafter"/>
</dbReference>
<keyword evidence="9" id="KW-1185">Reference proteome</keyword>
<dbReference type="InterPro" id="IPR019591">
    <property type="entry name" value="Mrp/NBP35_ATP-bd"/>
</dbReference>
<keyword evidence="5" id="KW-0408">Iron</keyword>
<dbReference type="HAMAP" id="MF_02040">
    <property type="entry name" value="Mrp_NBP35"/>
    <property type="match status" value="1"/>
</dbReference>
<evidence type="ECO:0008006" key="10">
    <source>
        <dbReference type="Google" id="ProtNLM"/>
    </source>
</evidence>
<keyword evidence="6" id="KW-0411">Iron-sulfur</keyword>
<protein>
    <recommendedName>
        <fullName evidence="10">Iron-sulfur protein NUBPL</fullName>
    </recommendedName>
</protein>
<dbReference type="PROSITE" id="PS01215">
    <property type="entry name" value="MRP"/>
    <property type="match status" value="1"/>
</dbReference>
<proteinExistence type="inferred from homology"/>